<evidence type="ECO:0000256" key="5">
    <source>
        <dbReference type="ARBA" id="ARBA00010617"/>
    </source>
</evidence>
<evidence type="ECO:0000313" key="13">
    <source>
        <dbReference type="Proteomes" id="UP001329430"/>
    </source>
</evidence>
<evidence type="ECO:0000256" key="2">
    <source>
        <dbReference type="ARBA" id="ARBA00003690"/>
    </source>
</evidence>
<comment type="caution">
    <text evidence="12">The sequence shown here is derived from an EMBL/GenBank/DDBJ whole genome shotgun (WGS) entry which is preliminary data.</text>
</comment>
<evidence type="ECO:0008006" key="14">
    <source>
        <dbReference type="Google" id="ProtNLM"/>
    </source>
</evidence>
<proteinExistence type="inferred from homology"/>
<keyword evidence="9 11" id="KW-0408">Iron</keyword>
<dbReference type="GO" id="GO:0004497">
    <property type="term" value="F:monooxygenase activity"/>
    <property type="evidence" value="ECO:0007669"/>
    <property type="project" value="UniProtKB-KW"/>
</dbReference>
<evidence type="ECO:0000256" key="8">
    <source>
        <dbReference type="ARBA" id="ARBA00023002"/>
    </source>
</evidence>
<keyword evidence="8" id="KW-0560">Oxidoreductase</keyword>
<keyword evidence="13" id="KW-1185">Reference proteome</keyword>
<name>A0AAN7VDS7_9COLE</name>
<sequence length="533" mass="61012">MEKPNSSLTEVAFSNEVVSHTNVEVNSIYDVASLKTIPRIDPSQYLSFDMMPGPTSVRFCAKLWSIIPLTQNQEQSIKDTLGADYLYGYLNWYNNIPLFKRMARDYGAVVRIQGPFGGDFVVMLLMDDAINLTQTDGPYPIRSCLHSLQQFRLKNKQYQHAGPFLNCGSEWKKMRTLIEETLHNIVPHQGTIVRNACKEFVQRIAHIRNRRDEVPLTFESEIYKWSLECMWGLFFNKRCGFLKTGGLSESSEPAGILSATTGVIAAIRRCEFGVLVWKLVGTPNWKNLVKHADLLDSAIKKNVCKAQESLRQMKQNEKGVTPENASFLEMLLLKEGVSPESVLTTLLEMIIIGVNSLTHAVSFLLYHLSCNPNVQRKLYKEISTEQDLNKMQFMKVCINESLRLKQPIPLLNRVLTNNTVIRNYYVPKGTTIVITPQLYGIKQEYFENALRFKPDRWLHDEMKLNGYPLSSLPYGLGGRACFARSLVEMQLSSLMSEIIRKYRVEYHYGEINSTNTMLAAPNRSLRFTFIDRE</sequence>
<dbReference type="SUPFAM" id="SSF48264">
    <property type="entry name" value="Cytochrome P450"/>
    <property type="match status" value="1"/>
</dbReference>
<dbReference type="InterPro" id="IPR036396">
    <property type="entry name" value="Cyt_P450_sf"/>
</dbReference>
<comment type="function">
    <text evidence="2">May be involved in the metabolism of insect hormones and in the breakdown of synthetic insecticides.</text>
</comment>
<dbReference type="GO" id="GO:0020037">
    <property type="term" value="F:heme binding"/>
    <property type="evidence" value="ECO:0007669"/>
    <property type="project" value="InterPro"/>
</dbReference>
<feature type="binding site" description="axial binding residue" evidence="11">
    <location>
        <position position="481"/>
    </location>
    <ligand>
        <name>heme</name>
        <dbReference type="ChEBI" id="CHEBI:30413"/>
    </ligand>
    <ligandPart>
        <name>Fe</name>
        <dbReference type="ChEBI" id="CHEBI:18248"/>
    </ligandPart>
</feature>
<evidence type="ECO:0000256" key="3">
    <source>
        <dbReference type="ARBA" id="ARBA00004174"/>
    </source>
</evidence>
<evidence type="ECO:0000256" key="9">
    <source>
        <dbReference type="ARBA" id="ARBA00023004"/>
    </source>
</evidence>
<evidence type="ECO:0000256" key="4">
    <source>
        <dbReference type="ARBA" id="ARBA00004406"/>
    </source>
</evidence>
<keyword evidence="7 11" id="KW-0479">Metal-binding</keyword>
<evidence type="ECO:0000256" key="7">
    <source>
        <dbReference type="ARBA" id="ARBA00022723"/>
    </source>
</evidence>
<keyword evidence="6 11" id="KW-0349">Heme</keyword>
<keyword evidence="10" id="KW-0503">Monooxygenase</keyword>
<dbReference type="PANTHER" id="PTHR24279">
    <property type="entry name" value="CYTOCHROME P450"/>
    <property type="match status" value="1"/>
</dbReference>
<dbReference type="PANTHER" id="PTHR24279:SF120">
    <property type="entry name" value="CYTOCHROME P450"/>
    <property type="match status" value="1"/>
</dbReference>
<dbReference type="InterPro" id="IPR002403">
    <property type="entry name" value="Cyt_P450_E_grp-IV"/>
</dbReference>
<evidence type="ECO:0000256" key="1">
    <source>
        <dbReference type="ARBA" id="ARBA00001971"/>
    </source>
</evidence>
<dbReference type="Gene3D" id="1.10.630.10">
    <property type="entry name" value="Cytochrome P450"/>
    <property type="match status" value="1"/>
</dbReference>
<dbReference type="EMBL" id="JAVRBK010000005">
    <property type="protein sequence ID" value="KAK5643691.1"/>
    <property type="molecule type" value="Genomic_DNA"/>
</dbReference>
<accession>A0AAN7VDS7</accession>
<evidence type="ECO:0000256" key="6">
    <source>
        <dbReference type="ARBA" id="ARBA00022617"/>
    </source>
</evidence>
<evidence type="ECO:0000256" key="10">
    <source>
        <dbReference type="ARBA" id="ARBA00023033"/>
    </source>
</evidence>
<gene>
    <name evidence="12" type="ORF">RI129_007536</name>
</gene>
<evidence type="ECO:0000256" key="11">
    <source>
        <dbReference type="PIRSR" id="PIRSR602403-1"/>
    </source>
</evidence>
<dbReference type="InterPro" id="IPR050479">
    <property type="entry name" value="CYP11_CYP27_families"/>
</dbReference>
<evidence type="ECO:0000313" key="12">
    <source>
        <dbReference type="EMBL" id="KAK5643691.1"/>
    </source>
</evidence>
<comment type="cofactor">
    <cofactor evidence="1 11">
        <name>heme</name>
        <dbReference type="ChEBI" id="CHEBI:30413"/>
    </cofactor>
</comment>
<organism evidence="12 13">
    <name type="scientific">Pyrocoelia pectoralis</name>
    <dbReference type="NCBI Taxonomy" id="417401"/>
    <lineage>
        <taxon>Eukaryota</taxon>
        <taxon>Metazoa</taxon>
        <taxon>Ecdysozoa</taxon>
        <taxon>Arthropoda</taxon>
        <taxon>Hexapoda</taxon>
        <taxon>Insecta</taxon>
        <taxon>Pterygota</taxon>
        <taxon>Neoptera</taxon>
        <taxon>Endopterygota</taxon>
        <taxon>Coleoptera</taxon>
        <taxon>Polyphaga</taxon>
        <taxon>Elateriformia</taxon>
        <taxon>Elateroidea</taxon>
        <taxon>Lampyridae</taxon>
        <taxon>Lampyrinae</taxon>
        <taxon>Pyrocoelia</taxon>
    </lineage>
</organism>
<dbReference type="Proteomes" id="UP001329430">
    <property type="component" value="Chromosome 5"/>
</dbReference>
<dbReference type="InterPro" id="IPR001128">
    <property type="entry name" value="Cyt_P450"/>
</dbReference>
<dbReference type="GO" id="GO:0005789">
    <property type="term" value="C:endoplasmic reticulum membrane"/>
    <property type="evidence" value="ECO:0007669"/>
    <property type="project" value="UniProtKB-SubCell"/>
</dbReference>
<dbReference type="GO" id="GO:0005506">
    <property type="term" value="F:iron ion binding"/>
    <property type="evidence" value="ECO:0007669"/>
    <property type="project" value="InterPro"/>
</dbReference>
<comment type="similarity">
    <text evidence="5">Belongs to the cytochrome P450 family.</text>
</comment>
<protein>
    <recommendedName>
        <fullName evidence="14">Cytochrome P450</fullName>
    </recommendedName>
</protein>
<dbReference type="GO" id="GO:0016705">
    <property type="term" value="F:oxidoreductase activity, acting on paired donors, with incorporation or reduction of molecular oxygen"/>
    <property type="evidence" value="ECO:0007669"/>
    <property type="project" value="InterPro"/>
</dbReference>
<reference evidence="12 13" key="1">
    <citation type="journal article" date="2024" name="Insects">
        <title>An Improved Chromosome-Level Genome Assembly of the Firefly Pyrocoelia pectoralis.</title>
        <authorList>
            <person name="Fu X."/>
            <person name="Meyer-Rochow V.B."/>
            <person name="Ballantyne L."/>
            <person name="Zhu X."/>
        </authorList>
    </citation>
    <scope>NUCLEOTIDE SEQUENCE [LARGE SCALE GENOMIC DNA]</scope>
    <source>
        <strain evidence="12">XCY_ONT2</strain>
    </source>
</reference>
<dbReference type="Pfam" id="PF00067">
    <property type="entry name" value="p450"/>
    <property type="match status" value="1"/>
</dbReference>
<dbReference type="AlphaFoldDB" id="A0AAN7VDS7"/>
<dbReference type="PRINTS" id="PR00465">
    <property type="entry name" value="EP450IV"/>
</dbReference>
<comment type="subcellular location">
    <subcellularLocation>
        <location evidence="4">Endoplasmic reticulum membrane</location>
        <topology evidence="4">Peripheral membrane protein</topology>
    </subcellularLocation>
    <subcellularLocation>
        <location evidence="3">Microsome membrane</location>
        <topology evidence="3">Peripheral membrane protein</topology>
    </subcellularLocation>
</comment>